<accession>A0ABM4CZ16</accession>
<evidence type="ECO:0000256" key="1">
    <source>
        <dbReference type="SAM" id="MobiDB-lite"/>
    </source>
</evidence>
<reference evidence="4" key="1">
    <citation type="submission" date="2025-08" db="UniProtKB">
        <authorList>
            <consortium name="RefSeq"/>
        </authorList>
    </citation>
    <scope>IDENTIFICATION</scope>
</reference>
<dbReference type="Proteomes" id="UP001652625">
    <property type="component" value="Chromosome 12"/>
</dbReference>
<keyword evidence="3" id="KW-1185">Reference proteome</keyword>
<evidence type="ECO:0000313" key="4">
    <source>
        <dbReference type="RefSeq" id="XP_065667208.1"/>
    </source>
</evidence>
<keyword evidence="2" id="KW-0732">Signal</keyword>
<feature type="compositionally biased region" description="Polar residues" evidence="1">
    <location>
        <begin position="239"/>
        <end position="255"/>
    </location>
</feature>
<gene>
    <name evidence="4" type="primary">LOC136087706</name>
</gene>
<feature type="region of interest" description="Disordered" evidence="1">
    <location>
        <begin position="236"/>
        <end position="262"/>
    </location>
</feature>
<evidence type="ECO:0000313" key="3">
    <source>
        <dbReference type="Proteomes" id="UP001652625"/>
    </source>
</evidence>
<feature type="signal peptide" evidence="2">
    <location>
        <begin position="1"/>
        <end position="20"/>
    </location>
</feature>
<proteinExistence type="predicted"/>
<organism evidence="3 4">
    <name type="scientific">Hydra vulgaris</name>
    <name type="common">Hydra</name>
    <name type="synonym">Hydra attenuata</name>
    <dbReference type="NCBI Taxonomy" id="6087"/>
    <lineage>
        <taxon>Eukaryota</taxon>
        <taxon>Metazoa</taxon>
        <taxon>Cnidaria</taxon>
        <taxon>Hydrozoa</taxon>
        <taxon>Hydroidolina</taxon>
        <taxon>Anthoathecata</taxon>
        <taxon>Aplanulata</taxon>
        <taxon>Hydridae</taxon>
        <taxon>Hydra</taxon>
    </lineage>
</organism>
<dbReference type="GeneID" id="136087706"/>
<feature type="chain" id="PRO_5045192820" evidence="2">
    <location>
        <begin position="21"/>
        <end position="262"/>
    </location>
</feature>
<evidence type="ECO:0000256" key="2">
    <source>
        <dbReference type="SAM" id="SignalP"/>
    </source>
</evidence>
<name>A0ABM4CZ16_HYDVU</name>
<sequence>MMKLHNSFIMVLMELLLVWSMQRKEINPKKMQKENRECVTIHPFVPFSGEVCMCQVIFGNVGITSLMAPNEATAKIKHLLVTTSDHGVSNSHTLLAAFKEFDEYLKEKNIKRPVVLLSDGHSSRFDYHVMSFLQSRDIWMFLTPPDTTGVTQLLDQLNKNIHHEYRKDKDEMFTEAYSLNKEAFMLVLASIWDKWATKPTLLKVAKRVGVTNEALSIEFMQQDKFDRADNCIETPEEASVSSMQSTLTSPDSSFVVSPDRRR</sequence>
<dbReference type="RefSeq" id="XP_065667208.1">
    <property type="nucleotide sequence ID" value="XM_065811136.1"/>
</dbReference>
<protein>
    <submittedName>
        <fullName evidence="4">Uncharacterized protein LOC136087706</fullName>
    </submittedName>
</protein>